<gene>
    <name evidence="2" type="ORF">EI427_21645</name>
</gene>
<protein>
    <submittedName>
        <fullName evidence="2">Uncharacterized protein</fullName>
    </submittedName>
</protein>
<keyword evidence="1" id="KW-0812">Transmembrane</keyword>
<proteinExistence type="predicted"/>
<accession>A0A3S9P9S3</accession>
<dbReference type="EMBL" id="CP034563">
    <property type="protein sequence ID" value="AZQ64832.1"/>
    <property type="molecule type" value="Genomic_DNA"/>
</dbReference>
<keyword evidence="1" id="KW-1133">Transmembrane helix</keyword>
<name>A0A3S9P9S3_9BACT</name>
<dbReference type="AlphaFoldDB" id="A0A3S9P9S3"/>
<sequence length="132" mass="15262">MQNKKILNLFIIVLVGFTFFAISDYGVTEYLRSFKRLTYYDSVKYVVKNIEFNRGCYYILSENNDSLIISLGVKLLNNGDTIIKSPNSSSFTIKNDSITKTHELKYLEFNDWLHDKLGKRETVSNRGVVSIN</sequence>
<dbReference type="RefSeq" id="WP_126618939.1">
    <property type="nucleotide sequence ID" value="NZ_CP034563.1"/>
</dbReference>
<keyword evidence="3" id="KW-1185">Reference proteome</keyword>
<evidence type="ECO:0000313" key="2">
    <source>
        <dbReference type="EMBL" id="AZQ64832.1"/>
    </source>
</evidence>
<feature type="transmembrane region" description="Helical" evidence="1">
    <location>
        <begin position="6"/>
        <end position="27"/>
    </location>
</feature>
<dbReference type="OrthoDB" id="9871962at2"/>
<organism evidence="2 3">
    <name type="scientific">Flammeovirga pectinis</name>
    <dbReference type="NCBI Taxonomy" id="2494373"/>
    <lineage>
        <taxon>Bacteria</taxon>
        <taxon>Pseudomonadati</taxon>
        <taxon>Bacteroidota</taxon>
        <taxon>Cytophagia</taxon>
        <taxon>Cytophagales</taxon>
        <taxon>Flammeovirgaceae</taxon>
        <taxon>Flammeovirga</taxon>
    </lineage>
</organism>
<reference evidence="2 3" key="1">
    <citation type="submission" date="2018-12" db="EMBL/GenBank/DDBJ databases">
        <title>Flammeovirga pectinis sp. nov., isolated from the gut of the Korean scallop, Patinopecten yessoensis.</title>
        <authorList>
            <person name="Bae J.-W."/>
            <person name="Jeong Y.-S."/>
            <person name="Kang W."/>
        </authorList>
    </citation>
    <scope>NUCLEOTIDE SEQUENCE [LARGE SCALE GENOMIC DNA]</scope>
    <source>
        <strain evidence="2 3">L12M1</strain>
    </source>
</reference>
<evidence type="ECO:0000256" key="1">
    <source>
        <dbReference type="SAM" id="Phobius"/>
    </source>
</evidence>
<dbReference type="KEGG" id="fll:EI427_21645"/>
<evidence type="ECO:0000313" key="3">
    <source>
        <dbReference type="Proteomes" id="UP000267268"/>
    </source>
</evidence>
<dbReference type="Proteomes" id="UP000267268">
    <property type="component" value="Chromosome 2"/>
</dbReference>
<keyword evidence="1" id="KW-0472">Membrane</keyword>